<reference evidence="1 2" key="1">
    <citation type="journal article" date="2014" name="Agronomy (Basel)">
        <title>A Draft Genome Sequence for Ensete ventricosum, the Drought-Tolerant Tree Against Hunger.</title>
        <authorList>
            <person name="Harrison J."/>
            <person name="Moore K.A."/>
            <person name="Paszkiewicz K."/>
            <person name="Jones T."/>
            <person name="Grant M."/>
            <person name="Ambacheew D."/>
            <person name="Muzemil S."/>
            <person name="Studholme D.J."/>
        </authorList>
    </citation>
    <scope>NUCLEOTIDE SEQUENCE [LARGE SCALE GENOMIC DNA]</scope>
</reference>
<protein>
    <submittedName>
        <fullName evidence="1">Uncharacterized protein</fullName>
    </submittedName>
</protein>
<name>A0A426X0Y2_ENSVE</name>
<sequence>MVCTIPASAWTWLVRPRKASTVMTNGTGLDAGEGNPGGFYSNSYGVPVPEVLTVSVAYHAIVLRRSLRGPCGAVRGVLPPLGNVGLASLTSVRSVVRRLTLPYLCQADPNHVESATSLVQLSGGAGT</sequence>
<evidence type="ECO:0000313" key="1">
    <source>
        <dbReference type="EMBL" id="RRT33118.1"/>
    </source>
</evidence>
<evidence type="ECO:0000313" key="2">
    <source>
        <dbReference type="Proteomes" id="UP000287651"/>
    </source>
</evidence>
<proteinExistence type="predicted"/>
<comment type="caution">
    <text evidence="1">The sequence shown here is derived from an EMBL/GenBank/DDBJ whole genome shotgun (WGS) entry which is preliminary data.</text>
</comment>
<gene>
    <name evidence="1" type="ORF">B296_00048001</name>
</gene>
<accession>A0A426X0Y2</accession>
<dbReference type="AlphaFoldDB" id="A0A426X0Y2"/>
<organism evidence="1 2">
    <name type="scientific">Ensete ventricosum</name>
    <name type="common">Abyssinian banana</name>
    <name type="synonym">Musa ensete</name>
    <dbReference type="NCBI Taxonomy" id="4639"/>
    <lineage>
        <taxon>Eukaryota</taxon>
        <taxon>Viridiplantae</taxon>
        <taxon>Streptophyta</taxon>
        <taxon>Embryophyta</taxon>
        <taxon>Tracheophyta</taxon>
        <taxon>Spermatophyta</taxon>
        <taxon>Magnoliopsida</taxon>
        <taxon>Liliopsida</taxon>
        <taxon>Zingiberales</taxon>
        <taxon>Musaceae</taxon>
        <taxon>Ensete</taxon>
    </lineage>
</organism>
<dbReference type="Proteomes" id="UP000287651">
    <property type="component" value="Unassembled WGS sequence"/>
</dbReference>
<dbReference type="EMBL" id="AMZH03029867">
    <property type="protein sequence ID" value="RRT33118.1"/>
    <property type="molecule type" value="Genomic_DNA"/>
</dbReference>